<evidence type="ECO:0000256" key="3">
    <source>
        <dbReference type="ARBA" id="ARBA00023163"/>
    </source>
</evidence>
<feature type="domain" description="Response regulatory" evidence="6">
    <location>
        <begin position="4"/>
        <end position="121"/>
    </location>
</feature>
<sequence>MNGKVLLVDDELHITRNLEKVIPWGMLGLEIAGTAKNGVEALELLSAEDVDLVLCDIRMPVMDGLELVRSIRERGLPCDVIMLSGYQDFSYTRSAIQYGVKDYILKPIPYDELTGVIARVMSEQRGKRAREREERSKLGRMIDLANEKILYDVLMDYADLTPDHWLMAGQEQTIGEPQYTLIVLDIDVGSEDAKDWREWPDKERKMWNFAVCNVLRETLRNAELPHCVIQMRDGEWCVLMLGGADEETQGGLATASVREQLCGRRVVGWIELLLQSVRQNAKLRLHAGVYYKLAAMNRLSEAYKIVQRGMQLSTDAGQIAFYGSEQPSVYEVGRTLWDIAERLIGAMKRGDEAGVSEEQRRIAEQLQQANGGAEGRLKPWLHFLALHLMRELKEAELLPREQEEALWRKMDLRFGVKDLFAAIRQASSEGVARSTDKRKHSELQMTEAKHFIDRHLFRDLCVEEAASYVGLSISHFSLLFKGAYGETFIEYVTRQRMEAAKALLRDTPKSVAQIAKEVGYSERRYFTKVFMKYTGRNPTEYRMSLQGAGSQAHPDEEPEEER</sequence>
<dbReference type="Gene3D" id="1.10.10.60">
    <property type="entry name" value="Homeodomain-like"/>
    <property type="match status" value="2"/>
</dbReference>
<evidence type="ECO:0000259" key="6">
    <source>
        <dbReference type="PROSITE" id="PS50110"/>
    </source>
</evidence>
<dbReference type="PROSITE" id="PS01124">
    <property type="entry name" value="HTH_ARAC_FAMILY_2"/>
    <property type="match status" value="1"/>
</dbReference>
<dbReference type="SMART" id="SM00448">
    <property type="entry name" value="REC"/>
    <property type="match status" value="1"/>
</dbReference>
<name>A0ABW9XXI5_9BACL</name>
<feature type="modified residue" description="4-aspartylphosphate" evidence="4">
    <location>
        <position position="56"/>
    </location>
</feature>
<dbReference type="InterPro" id="IPR001789">
    <property type="entry name" value="Sig_transdc_resp-reg_receiver"/>
</dbReference>
<keyword evidence="2" id="KW-0238">DNA-binding</keyword>
<protein>
    <submittedName>
        <fullName evidence="7">Response regulator</fullName>
    </submittedName>
</protein>
<dbReference type="Pfam" id="PF00072">
    <property type="entry name" value="Response_reg"/>
    <property type="match status" value="1"/>
</dbReference>
<dbReference type="PANTHER" id="PTHR43280:SF2">
    <property type="entry name" value="HTH-TYPE TRANSCRIPTIONAL REGULATOR EXSA"/>
    <property type="match status" value="1"/>
</dbReference>
<reference evidence="7 8" key="1">
    <citation type="submission" date="2020-01" db="EMBL/GenBank/DDBJ databases">
        <title>Paenibacillus soybeanensis sp. nov. isolated from the nodules of soybean (Glycine max(L.) Merr).</title>
        <authorList>
            <person name="Wang H."/>
        </authorList>
    </citation>
    <scope>NUCLEOTIDE SEQUENCE [LARGE SCALE GENOMIC DNA]</scope>
    <source>
        <strain evidence="7 8">T1</strain>
    </source>
</reference>
<keyword evidence="3" id="KW-0804">Transcription</keyword>
<organism evidence="7 8">
    <name type="scientific">Paenibacillus glycinis</name>
    <dbReference type="NCBI Taxonomy" id="2697035"/>
    <lineage>
        <taxon>Bacteria</taxon>
        <taxon>Bacillati</taxon>
        <taxon>Bacillota</taxon>
        <taxon>Bacilli</taxon>
        <taxon>Bacillales</taxon>
        <taxon>Paenibacillaceae</taxon>
        <taxon>Paenibacillus</taxon>
    </lineage>
</organism>
<dbReference type="InterPro" id="IPR009057">
    <property type="entry name" value="Homeodomain-like_sf"/>
</dbReference>
<gene>
    <name evidence="7" type="ORF">GT019_26050</name>
</gene>
<evidence type="ECO:0000259" key="5">
    <source>
        <dbReference type="PROSITE" id="PS01124"/>
    </source>
</evidence>
<dbReference type="PRINTS" id="PR00032">
    <property type="entry name" value="HTHARAC"/>
</dbReference>
<comment type="caution">
    <text evidence="7">The sequence shown here is derived from an EMBL/GenBank/DDBJ whole genome shotgun (WGS) entry which is preliminary data.</text>
</comment>
<dbReference type="Gene3D" id="3.40.50.2300">
    <property type="match status" value="1"/>
</dbReference>
<dbReference type="SMART" id="SM00342">
    <property type="entry name" value="HTH_ARAC"/>
    <property type="match status" value="1"/>
</dbReference>
<keyword evidence="8" id="KW-1185">Reference proteome</keyword>
<proteinExistence type="predicted"/>
<dbReference type="EMBL" id="JAAAMV010000026">
    <property type="protein sequence ID" value="NBD27349.1"/>
    <property type="molecule type" value="Genomic_DNA"/>
</dbReference>
<dbReference type="InterPro" id="IPR020449">
    <property type="entry name" value="Tscrpt_reg_AraC-type_HTH"/>
</dbReference>
<evidence type="ECO:0000256" key="1">
    <source>
        <dbReference type="ARBA" id="ARBA00023015"/>
    </source>
</evidence>
<dbReference type="PANTHER" id="PTHR43280">
    <property type="entry name" value="ARAC-FAMILY TRANSCRIPTIONAL REGULATOR"/>
    <property type="match status" value="1"/>
</dbReference>
<evidence type="ECO:0000313" key="7">
    <source>
        <dbReference type="EMBL" id="NBD27349.1"/>
    </source>
</evidence>
<dbReference type="CDD" id="cd17536">
    <property type="entry name" value="REC_YesN-like"/>
    <property type="match status" value="1"/>
</dbReference>
<dbReference type="SUPFAM" id="SSF46689">
    <property type="entry name" value="Homeodomain-like"/>
    <property type="match status" value="2"/>
</dbReference>
<dbReference type="Pfam" id="PF12833">
    <property type="entry name" value="HTH_18"/>
    <property type="match status" value="1"/>
</dbReference>
<dbReference type="RefSeq" id="WP_161746369.1">
    <property type="nucleotide sequence ID" value="NZ_JAAAMV010000026.1"/>
</dbReference>
<keyword evidence="1" id="KW-0805">Transcription regulation</keyword>
<dbReference type="InterPro" id="IPR011006">
    <property type="entry name" value="CheY-like_superfamily"/>
</dbReference>
<dbReference type="PROSITE" id="PS50110">
    <property type="entry name" value="RESPONSE_REGULATORY"/>
    <property type="match status" value="1"/>
</dbReference>
<dbReference type="SUPFAM" id="SSF52172">
    <property type="entry name" value="CheY-like"/>
    <property type="match status" value="1"/>
</dbReference>
<evidence type="ECO:0000313" key="8">
    <source>
        <dbReference type="Proteomes" id="UP000665561"/>
    </source>
</evidence>
<dbReference type="InterPro" id="IPR018060">
    <property type="entry name" value="HTH_AraC"/>
</dbReference>
<evidence type="ECO:0000256" key="4">
    <source>
        <dbReference type="PROSITE-ProRule" id="PRU00169"/>
    </source>
</evidence>
<evidence type="ECO:0000256" key="2">
    <source>
        <dbReference type="ARBA" id="ARBA00023125"/>
    </source>
</evidence>
<accession>A0ABW9XXI5</accession>
<keyword evidence="4" id="KW-0597">Phosphoprotein</keyword>
<feature type="domain" description="HTH araC/xylS-type" evidence="5">
    <location>
        <begin position="446"/>
        <end position="544"/>
    </location>
</feature>
<dbReference type="Proteomes" id="UP000665561">
    <property type="component" value="Unassembled WGS sequence"/>
</dbReference>